<accession>A0A5Q0BJ99</accession>
<comment type="subcellular location">
    <subcellularLocation>
        <location evidence="6">Cytoplasm</location>
    </subcellularLocation>
</comment>
<feature type="binding site" evidence="6">
    <location>
        <position position="199"/>
    </location>
    <ligand>
        <name>S-adenosyl-L-methionine</name>
        <dbReference type="ChEBI" id="CHEBI:59789"/>
    </ligand>
</feature>
<evidence type="ECO:0000256" key="2">
    <source>
        <dbReference type="ARBA" id="ARBA00022552"/>
    </source>
</evidence>
<dbReference type="FunCoup" id="A0A5Q0BJ99">
    <property type="interactions" value="490"/>
</dbReference>
<reference evidence="8 9" key="1">
    <citation type="submission" date="2019-09" db="EMBL/GenBank/DDBJ databases">
        <title>Ecophysiology of the spiral-shaped methanotroph Methylospira mobilis as revealed by the complete genome sequence.</title>
        <authorList>
            <person name="Oshkin I.Y."/>
            <person name="Dedysh S.N."/>
            <person name="Miroshnikov K."/>
            <person name="Danilova O.V."/>
            <person name="Hakobyan A."/>
            <person name="Liesack W."/>
        </authorList>
    </citation>
    <scope>NUCLEOTIDE SEQUENCE [LARGE SCALE GENOMIC DNA]</scope>
    <source>
        <strain evidence="8 9">Shm1</strain>
    </source>
</reference>
<keyword evidence="1 6" id="KW-0963">Cytoplasm</keyword>
<name>A0A5Q0BJ99_9GAMM</name>
<feature type="binding site" evidence="6">
    <location>
        <position position="228"/>
    </location>
    <ligand>
        <name>S-adenosyl-L-methionine</name>
        <dbReference type="ChEBI" id="CHEBI:59789"/>
    </ligand>
</feature>
<gene>
    <name evidence="6 8" type="primary">rlmB</name>
    <name evidence="8" type="ORF">F6R98_06025</name>
</gene>
<proteinExistence type="inferred from homology"/>
<dbReference type="Pfam" id="PF08032">
    <property type="entry name" value="SpoU_sub_bind"/>
    <property type="match status" value="1"/>
</dbReference>
<dbReference type="NCBIfam" id="TIGR00186">
    <property type="entry name" value="rRNA_methyl_3"/>
    <property type="match status" value="1"/>
</dbReference>
<dbReference type="InterPro" id="IPR013123">
    <property type="entry name" value="SpoU_subst-bd"/>
</dbReference>
<dbReference type="InterPro" id="IPR029026">
    <property type="entry name" value="tRNA_m1G_MTases_N"/>
</dbReference>
<sequence length="250" mass="27437">MATLRRIVGIHAAQAALDHSPEKITSAWIDLSRQDARLLKLRDALETAGITIKQVDRKQLERFAERRPHQGILVEIDLPTELGEPDLRDSLDENSGQRLFLVLDHVQDPHNLGACLRTADAAGVDGIVTTRDQSVGITATVSKVSSGAAETVPFYRVTNLARTLGWFKESGIWVAGAAGEADKTVYETDMKLPLAIVIGAEGTGLRRLTREKCDFLFKIPMFGQVESLNLSVATGVILFEAVRQRLNVKK</sequence>
<organism evidence="8 9">
    <name type="scientific">Candidatus Methylospira mobilis</name>
    <dbReference type="NCBI Taxonomy" id="1808979"/>
    <lineage>
        <taxon>Bacteria</taxon>
        <taxon>Pseudomonadati</taxon>
        <taxon>Pseudomonadota</taxon>
        <taxon>Gammaproteobacteria</taxon>
        <taxon>Methylococcales</taxon>
        <taxon>Methylococcaceae</taxon>
        <taxon>Candidatus Methylospira</taxon>
    </lineage>
</organism>
<evidence type="ECO:0000259" key="7">
    <source>
        <dbReference type="SMART" id="SM00967"/>
    </source>
</evidence>
<evidence type="ECO:0000313" key="9">
    <source>
        <dbReference type="Proteomes" id="UP000325755"/>
    </source>
</evidence>
<dbReference type="FunFam" id="3.40.1280.10:FF:000008">
    <property type="entry name" value="Group 3 RNA methyltransferase TrmH"/>
    <property type="match status" value="1"/>
</dbReference>
<dbReference type="SMART" id="SM00967">
    <property type="entry name" value="SpoU_sub_bind"/>
    <property type="match status" value="1"/>
</dbReference>
<evidence type="ECO:0000256" key="4">
    <source>
        <dbReference type="ARBA" id="ARBA00022679"/>
    </source>
</evidence>
<dbReference type="SUPFAM" id="SSF75217">
    <property type="entry name" value="alpha/beta knot"/>
    <property type="match status" value="1"/>
</dbReference>
<dbReference type="OrthoDB" id="9785673at2"/>
<dbReference type="EC" id="2.1.1.185" evidence="6"/>
<dbReference type="KEGG" id="mmob:F6R98_06025"/>
<dbReference type="InterPro" id="IPR004441">
    <property type="entry name" value="rRNA_MeTrfase_TrmH"/>
</dbReference>
<dbReference type="InterPro" id="IPR001537">
    <property type="entry name" value="SpoU_MeTrfase"/>
</dbReference>
<keyword evidence="2 6" id="KW-0698">rRNA processing</keyword>
<dbReference type="Gene3D" id="3.40.1280.10">
    <property type="match status" value="1"/>
</dbReference>
<protein>
    <recommendedName>
        <fullName evidence="6">23S rRNA (guanosine-2'-O-)-methyltransferase RlmB</fullName>
        <ecNumber evidence="6">2.1.1.185</ecNumber>
    </recommendedName>
    <alternativeName>
        <fullName evidence="6">23S rRNA (guanosine2251 2'-O)-methyltransferase</fullName>
    </alternativeName>
    <alternativeName>
        <fullName evidence="6">23S rRNA Gm2251 2'-O-methyltransferase</fullName>
    </alternativeName>
</protein>
<dbReference type="PANTHER" id="PTHR46429:SF1">
    <property type="entry name" value="23S RRNA (GUANOSINE-2'-O-)-METHYLTRANSFERASE RLMB"/>
    <property type="match status" value="1"/>
</dbReference>
<evidence type="ECO:0000256" key="3">
    <source>
        <dbReference type="ARBA" id="ARBA00022603"/>
    </source>
</evidence>
<keyword evidence="4 6" id="KW-0808">Transferase</keyword>
<dbReference type="RefSeq" id="WP_153248218.1">
    <property type="nucleotide sequence ID" value="NZ_CP044205.1"/>
</dbReference>
<comment type="similarity">
    <text evidence="6">Belongs to the class IV-like SAM-binding methyltransferase superfamily. RNA methyltransferase TrmH family. RlmB subfamily.</text>
</comment>
<dbReference type="InterPro" id="IPR029064">
    <property type="entry name" value="Ribosomal_eL30-like_sf"/>
</dbReference>
<dbReference type="InParanoid" id="A0A5Q0BJ99"/>
<dbReference type="InterPro" id="IPR024915">
    <property type="entry name" value="23S_rRNA_MeTrfase_RlmB"/>
</dbReference>
<feature type="binding site" evidence="6">
    <location>
        <position position="219"/>
    </location>
    <ligand>
        <name>S-adenosyl-L-methionine</name>
        <dbReference type="ChEBI" id="CHEBI:59789"/>
    </ligand>
</feature>
<dbReference type="GO" id="GO:0070039">
    <property type="term" value="F:rRNA (guanosine-2'-O-)-methyltransferase activity"/>
    <property type="evidence" value="ECO:0007669"/>
    <property type="project" value="UniProtKB-UniRule"/>
</dbReference>
<dbReference type="SUPFAM" id="SSF55315">
    <property type="entry name" value="L30e-like"/>
    <property type="match status" value="1"/>
</dbReference>
<keyword evidence="3 6" id="KW-0489">Methyltransferase</keyword>
<feature type="domain" description="RNA 2-O ribose methyltransferase substrate binding" evidence="7">
    <location>
        <begin position="6"/>
        <end position="82"/>
    </location>
</feature>
<evidence type="ECO:0000256" key="6">
    <source>
        <dbReference type="HAMAP-Rule" id="MF_01887"/>
    </source>
</evidence>
<dbReference type="Pfam" id="PF00588">
    <property type="entry name" value="SpoU_methylase"/>
    <property type="match status" value="1"/>
</dbReference>
<evidence type="ECO:0000313" key="8">
    <source>
        <dbReference type="EMBL" id="QFY42237.1"/>
    </source>
</evidence>
<keyword evidence="9" id="KW-1185">Reference proteome</keyword>
<dbReference type="AlphaFoldDB" id="A0A5Q0BJ99"/>
<comment type="catalytic activity">
    <reaction evidence="6">
        <text>guanosine(2251) in 23S rRNA + S-adenosyl-L-methionine = 2'-O-methylguanosine(2251) in 23S rRNA + S-adenosyl-L-homocysteine + H(+)</text>
        <dbReference type="Rhea" id="RHEA:24140"/>
        <dbReference type="Rhea" id="RHEA-COMP:10239"/>
        <dbReference type="Rhea" id="RHEA-COMP:10241"/>
        <dbReference type="ChEBI" id="CHEBI:15378"/>
        <dbReference type="ChEBI" id="CHEBI:57856"/>
        <dbReference type="ChEBI" id="CHEBI:59789"/>
        <dbReference type="ChEBI" id="CHEBI:74269"/>
        <dbReference type="ChEBI" id="CHEBI:74445"/>
        <dbReference type="EC" id="2.1.1.185"/>
    </reaction>
</comment>
<keyword evidence="5 6" id="KW-0949">S-adenosyl-L-methionine</keyword>
<dbReference type="CDD" id="cd18103">
    <property type="entry name" value="SpoU-like_RlmB"/>
    <property type="match status" value="1"/>
</dbReference>
<dbReference type="HAMAP" id="MF_01887">
    <property type="entry name" value="23SrRNA_methyltr_B"/>
    <property type="match status" value="1"/>
</dbReference>
<dbReference type="EMBL" id="CP044205">
    <property type="protein sequence ID" value="QFY42237.1"/>
    <property type="molecule type" value="Genomic_DNA"/>
</dbReference>
<dbReference type="InterPro" id="IPR029028">
    <property type="entry name" value="Alpha/beta_knot_MTases"/>
</dbReference>
<comment type="function">
    <text evidence="6">Specifically methylates the ribose of guanosine 2251 in 23S rRNA.</text>
</comment>
<evidence type="ECO:0000256" key="5">
    <source>
        <dbReference type="ARBA" id="ARBA00022691"/>
    </source>
</evidence>
<dbReference type="GO" id="GO:0003723">
    <property type="term" value="F:RNA binding"/>
    <property type="evidence" value="ECO:0007669"/>
    <property type="project" value="InterPro"/>
</dbReference>
<evidence type="ECO:0000256" key="1">
    <source>
        <dbReference type="ARBA" id="ARBA00022490"/>
    </source>
</evidence>
<dbReference type="Proteomes" id="UP000325755">
    <property type="component" value="Chromosome"/>
</dbReference>
<dbReference type="PANTHER" id="PTHR46429">
    <property type="entry name" value="23S RRNA (GUANOSINE-2'-O-)-METHYLTRANSFERASE RLMB"/>
    <property type="match status" value="1"/>
</dbReference>
<dbReference type="Gene3D" id="3.30.1330.30">
    <property type="match status" value="1"/>
</dbReference>
<dbReference type="GO" id="GO:0005829">
    <property type="term" value="C:cytosol"/>
    <property type="evidence" value="ECO:0007669"/>
    <property type="project" value="TreeGrafter"/>
</dbReference>